<sequence length="274" mass="30446">MKTGKDSRESYALVVDEFIPNHNDTMALVLSRFQSIGIDAEGTVALLGLTRDLAVPNSGAGRALYSKPIQIPAAGDSFSASFSTFFSFSVTNLNPPQLGRTRLLISPDDSAVGDSGYLGLMNQTGGPIGTVAVKFDTLMDVQFMDINKSCGFGSKLDGFSQDRRSRIRDVDLKSGDLVNSWIDYSGSTRIFNISVSYSNLKPGSTPIIHSRSRSVRERFHVCWVSGSTQGVQRFTINWWSFSSNFEVSSKSESSSPHHQYRRRRRLLRRLQRRL</sequence>
<keyword evidence="1" id="KW-0418">Kinase</keyword>
<gene>
    <name evidence="1" type="ORF">LOK49_LG05G00649</name>
</gene>
<dbReference type="Proteomes" id="UP001060215">
    <property type="component" value="Chromosome 4"/>
</dbReference>
<reference evidence="1 2" key="1">
    <citation type="journal article" date="2022" name="Plant J.">
        <title>Chromosome-level genome of Camellia lanceoleosa provides a valuable resource for understanding genome evolution and self-incompatibility.</title>
        <authorList>
            <person name="Gong W."/>
            <person name="Xiao S."/>
            <person name="Wang L."/>
            <person name="Liao Z."/>
            <person name="Chang Y."/>
            <person name="Mo W."/>
            <person name="Hu G."/>
            <person name="Li W."/>
            <person name="Zhao G."/>
            <person name="Zhu H."/>
            <person name="Hu X."/>
            <person name="Ji K."/>
            <person name="Xiang X."/>
            <person name="Song Q."/>
            <person name="Yuan D."/>
            <person name="Jin S."/>
            <person name="Zhang L."/>
        </authorList>
    </citation>
    <scope>NUCLEOTIDE SEQUENCE [LARGE SCALE GENOMIC DNA]</scope>
    <source>
        <strain evidence="1">SQ_2022a</strain>
    </source>
</reference>
<protein>
    <submittedName>
        <fullName evidence="1">L-type lectin-domain containing receptor kinase VIII.2</fullName>
    </submittedName>
</protein>
<dbReference type="EMBL" id="CM045761">
    <property type="protein sequence ID" value="KAI8013170.1"/>
    <property type="molecule type" value="Genomic_DNA"/>
</dbReference>
<proteinExistence type="predicted"/>
<name>A0ACC0HL28_9ERIC</name>
<organism evidence="1 2">
    <name type="scientific">Camellia lanceoleosa</name>
    <dbReference type="NCBI Taxonomy" id="1840588"/>
    <lineage>
        <taxon>Eukaryota</taxon>
        <taxon>Viridiplantae</taxon>
        <taxon>Streptophyta</taxon>
        <taxon>Embryophyta</taxon>
        <taxon>Tracheophyta</taxon>
        <taxon>Spermatophyta</taxon>
        <taxon>Magnoliopsida</taxon>
        <taxon>eudicotyledons</taxon>
        <taxon>Gunneridae</taxon>
        <taxon>Pentapetalae</taxon>
        <taxon>asterids</taxon>
        <taxon>Ericales</taxon>
        <taxon>Theaceae</taxon>
        <taxon>Camellia</taxon>
    </lineage>
</organism>
<evidence type="ECO:0000313" key="1">
    <source>
        <dbReference type="EMBL" id="KAI8013170.1"/>
    </source>
</evidence>
<accession>A0ACC0HL28</accession>
<comment type="caution">
    <text evidence="1">The sequence shown here is derived from an EMBL/GenBank/DDBJ whole genome shotgun (WGS) entry which is preliminary data.</text>
</comment>
<keyword evidence="2" id="KW-1185">Reference proteome</keyword>
<evidence type="ECO:0000313" key="2">
    <source>
        <dbReference type="Proteomes" id="UP001060215"/>
    </source>
</evidence>
<keyword evidence="1" id="KW-0675">Receptor</keyword>
<keyword evidence="1" id="KW-0808">Transferase</keyword>